<evidence type="ECO:0000256" key="1">
    <source>
        <dbReference type="SAM" id="MobiDB-lite"/>
    </source>
</evidence>
<feature type="region of interest" description="Disordered" evidence="1">
    <location>
        <begin position="222"/>
        <end position="272"/>
    </location>
</feature>
<feature type="compositionally biased region" description="Polar residues" evidence="1">
    <location>
        <begin position="583"/>
        <end position="598"/>
    </location>
</feature>
<dbReference type="AlphaFoldDB" id="A0AAN6UWD3"/>
<accession>A0AAN6UWD3</accession>
<reference evidence="2" key="1">
    <citation type="journal article" date="2023" name="Mol. Phylogenet. Evol.">
        <title>Genome-scale phylogeny and comparative genomics of the fungal order Sordariales.</title>
        <authorList>
            <person name="Hensen N."/>
            <person name="Bonometti L."/>
            <person name="Westerberg I."/>
            <person name="Brannstrom I.O."/>
            <person name="Guillou S."/>
            <person name="Cros-Aarteil S."/>
            <person name="Calhoun S."/>
            <person name="Haridas S."/>
            <person name="Kuo A."/>
            <person name="Mondo S."/>
            <person name="Pangilinan J."/>
            <person name="Riley R."/>
            <person name="LaButti K."/>
            <person name="Andreopoulos B."/>
            <person name="Lipzen A."/>
            <person name="Chen C."/>
            <person name="Yan M."/>
            <person name="Daum C."/>
            <person name="Ng V."/>
            <person name="Clum A."/>
            <person name="Steindorff A."/>
            <person name="Ohm R.A."/>
            <person name="Martin F."/>
            <person name="Silar P."/>
            <person name="Natvig D.O."/>
            <person name="Lalanne C."/>
            <person name="Gautier V."/>
            <person name="Ament-Velasquez S.L."/>
            <person name="Kruys A."/>
            <person name="Hutchinson M.I."/>
            <person name="Powell A.J."/>
            <person name="Barry K."/>
            <person name="Miller A.N."/>
            <person name="Grigoriev I.V."/>
            <person name="Debuchy R."/>
            <person name="Gladieux P."/>
            <person name="Hiltunen Thoren M."/>
            <person name="Johannesson H."/>
        </authorList>
    </citation>
    <scope>NUCLEOTIDE SEQUENCE</scope>
    <source>
        <strain evidence="2">CBS 141.50</strain>
    </source>
</reference>
<feature type="compositionally biased region" description="Basic and acidic residues" evidence="1">
    <location>
        <begin position="662"/>
        <end position="673"/>
    </location>
</feature>
<feature type="compositionally biased region" description="Acidic residues" evidence="1">
    <location>
        <begin position="144"/>
        <end position="157"/>
    </location>
</feature>
<feature type="compositionally biased region" description="Low complexity" evidence="1">
    <location>
        <begin position="721"/>
        <end position="734"/>
    </location>
</feature>
<feature type="region of interest" description="Disordered" evidence="1">
    <location>
        <begin position="136"/>
        <end position="169"/>
    </location>
</feature>
<feature type="compositionally biased region" description="Pro residues" evidence="1">
    <location>
        <begin position="524"/>
        <end position="539"/>
    </location>
</feature>
<evidence type="ECO:0000313" key="3">
    <source>
        <dbReference type="Proteomes" id="UP001302676"/>
    </source>
</evidence>
<dbReference type="RefSeq" id="XP_062633819.1">
    <property type="nucleotide sequence ID" value="XM_062781951.1"/>
</dbReference>
<feature type="compositionally biased region" description="Basic and acidic residues" evidence="1">
    <location>
        <begin position="429"/>
        <end position="489"/>
    </location>
</feature>
<proteinExistence type="predicted"/>
<organism evidence="2 3">
    <name type="scientific">Dichotomopilus funicola</name>
    <dbReference type="NCBI Taxonomy" id="1934379"/>
    <lineage>
        <taxon>Eukaryota</taxon>
        <taxon>Fungi</taxon>
        <taxon>Dikarya</taxon>
        <taxon>Ascomycota</taxon>
        <taxon>Pezizomycotina</taxon>
        <taxon>Sordariomycetes</taxon>
        <taxon>Sordariomycetidae</taxon>
        <taxon>Sordariales</taxon>
        <taxon>Chaetomiaceae</taxon>
        <taxon>Dichotomopilus</taxon>
    </lineage>
</organism>
<feature type="compositionally biased region" description="Polar residues" evidence="1">
    <location>
        <begin position="628"/>
        <end position="640"/>
    </location>
</feature>
<dbReference type="EMBL" id="MU853631">
    <property type="protein sequence ID" value="KAK4140448.1"/>
    <property type="molecule type" value="Genomic_DNA"/>
</dbReference>
<feature type="compositionally biased region" description="Basic and acidic residues" evidence="1">
    <location>
        <begin position="381"/>
        <end position="402"/>
    </location>
</feature>
<dbReference type="GeneID" id="87818564"/>
<protein>
    <submittedName>
        <fullName evidence="2">Uncharacterized protein</fullName>
    </submittedName>
</protein>
<comment type="caution">
    <text evidence="2">The sequence shown here is derived from an EMBL/GenBank/DDBJ whole genome shotgun (WGS) entry which is preliminary data.</text>
</comment>
<name>A0AAN6UWD3_9PEZI</name>
<feature type="region of interest" description="Disordered" evidence="1">
    <location>
        <begin position="366"/>
        <end position="506"/>
    </location>
</feature>
<sequence length="734" mass="82169">MELPRLSAEELANPCTRISLDGVEVQLWQVAHLYGVHHDMPGPALRHGASAEDFRALYANYWGRKSQPTSQGVDYGGLGTSGYMTTAPLMLASSAQPPTIPTRAEERHPTLRSSSAGSSSDTQDLLRMIDDAGRNWYRGTNASDDGEDDEDDDDDSEGASTIRPTTDIRPRLDIEGIVWSDPNFSPPMHLPPSGPLPELPLRLTRNRLKVYQPRRRSRMIMPLGLGLTPTRLKRSSRIQRREREGSVGGSPQHKQSPGRTESPKGKQSTQQAEDLEIFQRHESDRDDYKMDSENFIKLRSSQQQREQLVPKPLNVPGSKGLVGLRARSVTEPLGIMPKQEEYIPPVPRVPQRYMFVAPVPLSLGPVTHERAENEQPPARVPRIEEMDKGPVQDEQHQSEKAQLKQVQVSRVQVERPNFGRPQTYQAKLDQLKLDQAKLDERKNDQPKVDQPKVDHPKVDHPKVDHPKVDQPELDHQQPEPKHERFRRDFSAPVNPKAKTAGKSILRYGGGKSYHELLKEIMPPAEAPPKLTKPPLPSPLPDFLLNPPEFLKHPPELSQQTPHTSYLDDEPDLGERHSPKLIKSETSSKLTNKPSSSVKTLFKARSFQRLRRRSNSQCKDQQAALKEALSSQPPAAQTATPDQDEEANDDEVVLTSRWSSDSSDERPPPTESRLKKLKRVFSIPKLRQRKSSFFSREKPDLEARGSMGSGGSGKDSPEVKRSSASGSSGSKKSGN</sequence>
<reference evidence="2" key="2">
    <citation type="submission" date="2023-05" db="EMBL/GenBank/DDBJ databases">
        <authorList>
            <consortium name="Lawrence Berkeley National Laboratory"/>
            <person name="Steindorff A."/>
            <person name="Hensen N."/>
            <person name="Bonometti L."/>
            <person name="Westerberg I."/>
            <person name="Brannstrom I.O."/>
            <person name="Guillou S."/>
            <person name="Cros-Aarteil S."/>
            <person name="Calhoun S."/>
            <person name="Haridas S."/>
            <person name="Kuo A."/>
            <person name="Mondo S."/>
            <person name="Pangilinan J."/>
            <person name="Riley R."/>
            <person name="Labutti K."/>
            <person name="Andreopoulos B."/>
            <person name="Lipzen A."/>
            <person name="Chen C."/>
            <person name="Yanf M."/>
            <person name="Daum C."/>
            <person name="Ng V."/>
            <person name="Clum A."/>
            <person name="Ohm R."/>
            <person name="Martin F."/>
            <person name="Silar P."/>
            <person name="Natvig D."/>
            <person name="Lalanne C."/>
            <person name="Gautier V."/>
            <person name="Ament-Velasquez S.L."/>
            <person name="Kruys A."/>
            <person name="Hutchinson M.I."/>
            <person name="Powell A.J."/>
            <person name="Barry K."/>
            <person name="Miller A.N."/>
            <person name="Grigoriev I.V."/>
            <person name="Debuchy R."/>
            <person name="Gladieux P."/>
            <person name="Thoren M.H."/>
            <person name="Johannesson H."/>
        </authorList>
    </citation>
    <scope>NUCLEOTIDE SEQUENCE</scope>
    <source>
        <strain evidence="2">CBS 141.50</strain>
    </source>
</reference>
<feature type="compositionally biased region" description="Acidic residues" evidence="1">
    <location>
        <begin position="641"/>
        <end position="651"/>
    </location>
</feature>
<dbReference type="Proteomes" id="UP001302676">
    <property type="component" value="Unassembled WGS sequence"/>
</dbReference>
<feature type="region of interest" description="Disordered" evidence="1">
    <location>
        <begin position="94"/>
        <end position="124"/>
    </location>
</feature>
<keyword evidence="3" id="KW-1185">Reference proteome</keyword>
<evidence type="ECO:0000313" key="2">
    <source>
        <dbReference type="EMBL" id="KAK4140448.1"/>
    </source>
</evidence>
<gene>
    <name evidence="2" type="ORF">C8A04DRAFT_32032</name>
</gene>
<feature type="compositionally biased region" description="Polar residues" evidence="1">
    <location>
        <begin position="252"/>
        <end position="272"/>
    </location>
</feature>
<feature type="region of interest" description="Disordered" evidence="1">
    <location>
        <begin position="518"/>
        <end position="734"/>
    </location>
</feature>